<evidence type="ECO:0000256" key="4">
    <source>
        <dbReference type="ARBA" id="ARBA00022729"/>
    </source>
</evidence>
<dbReference type="PROSITE" id="PS51326">
    <property type="entry name" value="AVIDIN_2"/>
    <property type="match status" value="1"/>
</dbReference>
<feature type="non-terminal residue" evidence="8">
    <location>
        <position position="142"/>
    </location>
</feature>
<dbReference type="PANTHER" id="PTHR34399">
    <property type="entry name" value="AVIDIN-RELATED"/>
    <property type="match status" value="1"/>
</dbReference>
<dbReference type="Gene3D" id="2.40.128.30">
    <property type="entry name" value="Avidin-like"/>
    <property type="match status" value="1"/>
</dbReference>
<keyword evidence="3" id="KW-0964">Secreted</keyword>
<name>A0A067T090_GALM3</name>
<evidence type="ECO:0000256" key="1">
    <source>
        <dbReference type="ARBA" id="ARBA00004613"/>
    </source>
</evidence>
<dbReference type="OrthoDB" id="2821340at2759"/>
<dbReference type="Proteomes" id="UP000027222">
    <property type="component" value="Unassembled WGS sequence"/>
</dbReference>
<dbReference type="HOGENOM" id="CLU_1832482_0_0_1"/>
<dbReference type="GO" id="GO:0005576">
    <property type="term" value="C:extracellular region"/>
    <property type="evidence" value="ECO:0007669"/>
    <property type="project" value="UniProtKB-SubCell"/>
</dbReference>
<dbReference type="InterPro" id="IPR005468">
    <property type="entry name" value="Avidin/str"/>
</dbReference>
<dbReference type="PRINTS" id="PR00709">
    <property type="entry name" value="AVIDIN"/>
</dbReference>
<reference evidence="9" key="1">
    <citation type="journal article" date="2014" name="Proc. Natl. Acad. Sci. U.S.A.">
        <title>Extensive sampling of basidiomycete genomes demonstrates inadequacy of the white-rot/brown-rot paradigm for wood decay fungi.</title>
        <authorList>
            <person name="Riley R."/>
            <person name="Salamov A.A."/>
            <person name="Brown D.W."/>
            <person name="Nagy L.G."/>
            <person name="Floudas D."/>
            <person name="Held B.W."/>
            <person name="Levasseur A."/>
            <person name="Lombard V."/>
            <person name="Morin E."/>
            <person name="Otillar R."/>
            <person name="Lindquist E.A."/>
            <person name="Sun H."/>
            <person name="LaButti K.M."/>
            <person name="Schmutz J."/>
            <person name="Jabbour D."/>
            <person name="Luo H."/>
            <person name="Baker S.E."/>
            <person name="Pisabarro A.G."/>
            <person name="Walton J.D."/>
            <person name="Blanchette R.A."/>
            <person name="Henrissat B."/>
            <person name="Martin F."/>
            <person name="Cullen D."/>
            <person name="Hibbett D.S."/>
            <person name="Grigoriev I.V."/>
        </authorList>
    </citation>
    <scope>NUCLEOTIDE SEQUENCE [LARGE SCALE GENOMIC DNA]</scope>
    <source>
        <strain evidence="9">CBS 339.88</strain>
    </source>
</reference>
<dbReference type="GO" id="GO:0009374">
    <property type="term" value="F:biotin binding"/>
    <property type="evidence" value="ECO:0007669"/>
    <property type="project" value="InterPro"/>
</dbReference>
<keyword evidence="7" id="KW-0092">Biotin</keyword>
<sequence>TLLAGDWYNELGSHLILTPDSKGGLTGMYDSAVGRAHYFYTLTGRFDTNPPQDDKDGNPYGVSVGWAVTWKNDTAGNSNSTSTWSGQYFAATKNVVERIITQWLLTQSTDRILIWDATNVGADTFVREKPTDSEIAKAMQLR</sequence>
<feature type="non-terminal residue" evidence="8">
    <location>
        <position position="1"/>
    </location>
</feature>
<evidence type="ECO:0000256" key="3">
    <source>
        <dbReference type="ARBA" id="ARBA00022525"/>
    </source>
</evidence>
<evidence type="ECO:0000256" key="5">
    <source>
        <dbReference type="ARBA" id="ARBA00023157"/>
    </source>
</evidence>
<protein>
    <submittedName>
        <fullName evidence="8">Uncharacterized protein</fullName>
    </submittedName>
</protein>
<evidence type="ECO:0000256" key="6">
    <source>
        <dbReference type="ARBA" id="ARBA00023180"/>
    </source>
</evidence>
<dbReference type="EMBL" id="KL142389">
    <property type="protein sequence ID" value="KDR72423.1"/>
    <property type="molecule type" value="Genomic_DNA"/>
</dbReference>
<proteinExistence type="inferred from homology"/>
<dbReference type="InterPro" id="IPR051764">
    <property type="entry name" value="Avidin/Streptavidin-rel"/>
</dbReference>
<dbReference type="InterPro" id="IPR036896">
    <property type="entry name" value="Avidin-like_sf"/>
</dbReference>
<dbReference type="InterPro" id="IPR005469">
    <property type="entry name" value="Avidin"/>
</dbReference>
<evidence type="ECO:0000256" key="2">
    <source>
        <dbReference type="ARBA" id="ARBA00006297"/>
    </source>
</evidence>
<evidence type="ECO:0000256" key="7">
    <source>
        <dbReference type="ARBA" id="ARBA00023267"/>
    </source>
</evidence>
<keyword evidence="4" id="KW-0732">Signal</keyword>
<keyword evidence="6" id="KW-0325">Glycoprotein</keyword>
<comment type="similarity">
    <text evidence="2">Belongs to the avidin/streptavidin family.</text>
</comment>
<gene>
    <name evidence="8" type="ORF">GALMADRAFT_25497</name>
</gene>
<evidence type="ECO:0000313" key="9">
    <source>
        <dbReference type="Proteomes" id="UP000027222"/>
    </source>
</evidence>
<dbReference type="SUPFAM" id="SSF50876">
    <property type="entry name" value="Avidin/streptavidin"/>
    <property type="match status" value="1"/>
</dbReference>
<keyword evidence="9" id="KW-1185">Reference proteome</keyword>
<dbReference type="Pfam" id="PF01382">
    <property type="entry name" value="Avidin"/>
    <property type="match status" value="1"/>
</dbReference>
<dbReference type="AlphaFoldDB" id="A0A067T090"/>
<accession>A0A067T090</accession>
<dbReference type="PANTHER" id="PTHR34399:SF3">
    <property type="entry name" value="AVID PROTEIN-RELATED"/>
    <property type="match status" value="1"/>
</dbReference>
<organism evidence="8 9">
    <name type="scientific">Galerina marginata (strain CBS 339.88)</name>
    <dbReference type="NCBI Taxonomy" id="685588"/>
    <lineage>
        <taxon>Eukaryota</taxon>
        <taxon>Fungi</taxon>
        <taxon>Dikarya</taxon>
        <taxon>Basidiomycota</taxon>
        <taxon>Agaricomycotina</taxon>
        <taxon>Agaricomycetes</taxon>
        <taxon>Agaricomycetidae</taxon>
        <taxon>Agaricales</taxon>
        <taxon>Agaricineae</taxon>
        <taxon>Strophariaceae</taxon>
        <taxon>Galerina</taxon>
    </lineage>
</organism>
<keyword evidence="5" id="KW-1015">Disulfide bond</keyword>
<evidence type="ECO:0000313" key="8">
    <source>
        <dbReference type="EMBL" id="KDR72423.1"/>
    </source>
</evidence>
<comment type="subcellular location">
    <subcellularLocation>
        <location evidence="1">Secreted</location>
    </subcellularLocation>
</comment>